<dbReference type="AlphaFoldDB" id="A0A369Q1I5"/>
<gene>
    <name evidence="3" type="ORF">DU508_11340</name>
</gene>
<accession>A0A369Q1I5</accession>
<feature type="signal peptide" evidence="2">
    <location>
        <begin position="1"/>
        <end position="19"/>
    </location>
</feature>
<keyword evidence="4" id="KW-1185">Reference proteome</keyword>
<sequence>MKKIILSLALVAITNVSYGQFTSGSGKTTTSDLVGIGTNNPLTAFDVKLATNQHIQFAQHVNSAYTGAAGIVCINDVNSAYTPLGFYASNYYFGLGDVNIGATNLGFKLGIKGSDMSTLGLSVPGSAQGERSLVSFFSTFQGTPDNSPRRTSDIVAGFNGGAWGNEYMSFNVGHNGSANDGSLPTLEKMRITGNGNVAIGTTDPQGYKLAVKGNIIAEEIKVKLHANWPDYVFKSTYQLRSLSEVASYIKTNQHLPDVPSAAEVEKNGINLGESNALLLKKIEELTLYLIDKDNKDKIKDNMIQSQQNQINQLKQQLDNQSQQQVQIVELKKQIEQLTKLIKKK</sequence>
<dbReference type="Proteomes" id="UP000253961">
    <property type="component" value="Unassembled WGS sequence"/>
</dbReference>
<proteinExistence type="predicted"/>
<evidence type="ECO:0000313" key="4">
    <source>
        <dbReference type="Proteomes" id="UP000253961"/>
    </source>
</evidence>
<organism evidence="3 4">
    <name type="scientific">Pedobacter chinensis</name>
    <dbReference type="NCBI Taxonomy" id="2282421"/>
    <lineage>
        <taxon>Bacteria</taxon>
        <taxon>Pseudomonadati</taxon>
        <taxon>Bacteroidota</taxon>
        <taxon>Sphingobacteriia</taxon>
        <taxon>Sphingobacteriales</taxon>
        <taxon>Sphingobacteriaceae</taxon>
        <taxon>Pedobacter</taxon>
    </lineage>
</organism>
<evidence type="ECO:0000256" key="1">
    <source>
        <dbReference type="SAM" id="Coils"/>
    </source>
</evidence>
<name>A0A369Q1I5_9SPHI</name>
<dbReference type="OrthoDB" id="756355at2"/>
<dbReference type="RefSeq" id="WP_115402929.1">
    <property type="nucleotide sequence ID" value="NZ_QPKV01000004.1"/>
</dbReference>
<keyword evidence="2" id="KW-0732">Signal</keyword>
<dbReference type="EMBL" id="QPKV01000004">
    <property type="protein sequence ID" value="RDC56198.1"/>
    <property type="molecule type" value="Genomic_DNA"/>
</dbReference>
<feature type="coiled-coil region" evidence="1">
    <location>
        <begin position="303"/>
        <end position="340"/>
    </location>
</feature>
<evidence type="ECO:0000313" key="3">
    <source>
        <dbReference type="EMBL" id="RDC56198.1"/>
    </source>
</evidence>
<evidence type="ECO:0000256" key="2">
    <source>
        <dbReference type="SAM" id="SignalP"/>
    </source>
</evidence>
<keyword evidence="1" id="KW-0175">Coiled coil</keyword>
<feature type="chain" id="PRO_5016936377" evidence="2">
    <location>
        <begin position="20"/>
        <end position="344"/>
    </location>
</feature>
<reference evidence="3 4" key="1">
    <citation type="submission" date="2018-07" db="EMBL/GenBank/DDBJ databases">
        <title>Pedobacter sp. nov., isolated from soil.</title>
        <authorList>
            <person name="Zhou L.Y."/>
            <person name="Du Z.J."/>
        </authorList>
    </citation>
    <scope>NUCLEOTIDE SEQUENCE [LARGE SCALE GENOMIC DNA]</scope>
    <source>
        <strain evidence="3 4">JDX94</strain>
    </source>
</reference>
<protein>
    <submittedName>
        <fullName evidence="3">Uncharacterized protein</fullName>
    </submittedName>
</protein>
<comment type="caution">
    <text evidence="3">The sequence shown here is derived from an EMBL/GenBank/DDBJ whole genome shotgun (WGS) entry which is preliminary data.</text>
</comment>